<sequence>MIRIGQLVPNEKSLQNHLKMGIFKLCVHRSEKRSRLPEAFQLKLRHYSKTVSLFKGTCLP</sequence>
<accession>A0ABM5QCX1</accession>
<dbReference type="EMBL" id="CP007451">
    <property type="protein sequence ID" value="AHW61543.1"/>
    <property type="molecule type" value="Genomic_DNA"/>
</dbReference>
<name>A0ABM5QCX1_9BACT</name>
<gene>
    <name evidence="1" type="ORF">FH5T_03575</name>
</gene>
<organism evidence="1 2">
    <name type="scientific">Draconibacterium orientale</name>
    <dbReference type="NCBI Taxonomy" id="1168034"/>
    <lineage>
        <taxon>Bacteria</taxon>
        <taxon>Pseudomonadati</taxon>
        <taxon>Bacteroidota</taxon>
        <taxon>Bacteroidia</taxon>
        <taxon>Marinilabiliales</taxon>
        <taxon>Prolixibacteraceae</taxon>
        <taxon>Draconibacterium</taxon>
    </lineage>
</organism>
<proteinExistence type="predicted"/>
<evidence type="ECO:0000313" key="1">
    <source>
        <dbReference type="EMBL" id="AHW61543.1"/>
    </source>
</evidence>
<protein>
    <submittedName>
        <fullName evidence="1">Uncharacterized protein</fullName>
    </submittedName>
</protein>
<keyword evidence="2" id="KW-1185">Reference proteome</keyword>
<reference evidence="1 2" key="1">
    <citation type="submission" date="2014-03" db="EMBL/GenBank/DDBJ databases">
        <title>Complete genome sequence of a deeply braunched marine Bacteroidia bacterium Draconibacterium orientale type strain FH5T.</title>
        <authorList>
            <person name="Li X."/>
            <person name="Wang X."/>
            <person name="Xie Z."/>
            <person name="Du Z."/>
            <person name="Chen G."/>
        </authorList>
    </citation>
    <scope>NUCLEOTIDE SEQUENCE [LARGE SCALE GENOMIC DNA]</scope>
    <source>
        <strain evidence="1 2">FH5</strain>
    </source>
</reference>
<evidence type="ECO:0000313" key="2">
    <source>
        <dbReference type="Proteomes" id="UP000023772"/>
    </source>
</evidence>
<dbReference type="Proteomes" id="UP000023772">
    <property type="component" value="Chromosome"/>
</dbReference>